<dbReference type="Pfam" id="PF07963">
    <property type="entry name" value="N_methyl"/>
    <property type="match status" value="1"/>
</dbReference>
<dbReference type="InterPro" id="IPR012902">
    <property type="entry name" value="N_methyl_site"/>
</dbReference>
<dbReference type="AlphaFoldDB" id="A0A1G8IJC7"/>
<accession>A0A1G8IJC7</accession>
<evidence type="ECO:0000256" key="1">
    <source>
        <dbReference type="SAM" id="Phobius"/>
    </source>
</evidence>
<keyword evidence="3" id="KW-1185">Reference proteome</keyword>
<proteinExistence type="predicted"/>
<sequence length="186" mass="19183">MTTVLPSRHAGMTLIELIVFIVIVSVALVGVLAVLNVTVFRSSDPVVQKQAQALAEGLLEEIQTGYFAYADGADVALKYTKPAALCTELSSASDYAYGPEAGETRPYDTVKDYVTAANSDTPLGSVLPNESAISAPSGYAASVKIGPAQLGDISAACGDALLITVTVTAGSVKAVAEGFKTRQVPQ</sequence>
<keyword evidence="1" id="KW-1133">Transmembrane helix</keyword>
<feature type="transmembrane region" description="Helical" evidence="1">
    <location>
        <begin position="12"/>
        <end position="35"/>
    </location>
</feature>
<name>A0A1G8IJC7_9RHOO</name>
<organism evidence="2 3">
    <name type="scientific">Propionivibrio dicarboxylicus</name>
    <dbReference type="NCBI Taxonomy" id="83767"/>
    <lineage>
        <taxon>Bacteria</taxon>
        <taxon>Pseudomonadati</taxon>
        <taxon>Pseudomonadota</taxon>
        <taxon>Betaproteobacteria</taxon>
        <taxon>Rhodocyclales</taxon>
        <taxon>Rhodocyclaceae</taxon>
        <taxon>Propionivibrio</taxon>
    </lineage>
</organism>
<keyword evidence="1" id="KW-0472">Membrane</keyword>
<evidence type="ECO:0000313" key="2">
    <source>
        <dbReference type="EMBL" id="SDI19005.1"/>
    </source>
</evidence>
<reference evidence="2 3" key="1">
    <citation type="submission" date="2016-10" db="EMBL/GenBank/DDBJ databases">
        <authorList>
            <person name="de Groot N.N."/>
        </authorList>
    </citation>
    <scope>NUCLEOTIDE SEQUENCE [LARGE SCALE GENOMIC DNA]</scope>
    <source>
        <strain evidence="2 3">DSM 5885</strain>
    </source>
</reference>
<keyword evidence="1" id="KW-0812">Transmembrane</keyword>
<protein>
    <submittedName>
        <fullName evidence="2">MSHA pilin protein MshD</fullName>
    </submittedName>
</protein>
<dbReference type="PROSITE" id="PS00409">
    <property type="entry name" value="PROKAR_NTER_METHYL"/>
    <property type="match status" value="1"/>
</dbReference>
<evidence type="ECO:0000313" key="3">
    <source>
        <dbReference type="Proteomes" id="UP000198607"/>
    </source>
</evidence>
<dbReference type="STRING" id="83767.SAMN05660652_03010"/>
<gene>
    <name evidence="2" type="ORF">SAMN05660652_03010</name>
</gene>
<dbReference type="EMBL" id="FNCY01000014">
    <property type="protein sequence ID" value="SDI19005.1"/>
    <property type="molecule type" value="Genomic_DNA"/>
</dbReference>
<dbReference type="Proteomes" id="UP000198607">
    <property type="component" value="Unassembled WGS sequence"/>
</dbReference>
<dbReference type="RefSeq" id="WP_176785923.1">
    <property type="nucleotide sequence ID" value="NZ_FNCY01000014.1"/>
</dbReference>